<name>A0ABW4J7G6_9LACO</name>
<reference evidence="2" key="1">
    <citation type="journal article" date="2019" name="Int. J. Syst. Evol. Microbiol.">
        <title>The Global Catalogue of Microorganisms (GCM) 10K type strain sequencing project: providing services to taxonomists for standard genome sequencing and annotation.</title>
        <authorList>
            <consortium name="The Broad Institute Genomics Platform"/>
            <consortium name="The Broad Institute Genome Sequencing Center for Infectious Disease"/>
            <person name="Wu L."/>
            <person name="Ma J."/>
        </authorList>
    </citation>
    <scope>NUCLEOTIDE SEQUENCE [LARGE SCALE GENOMIC DNA]</scope>
    <source>
        <strain evidence="2">CCM 8896</strain>
    </source>
</reference>
<dbReference type="Gene3D" id="3.30.1820.10">
    <property type="entry name" value="Lp2179-like"/>
    <property type="match status" value="1"/>
</dbReference>
<sequence length="114" mass="12595">MALAATAKVLGGADTYALSPNVKRYTLRDTGFMETKNGNFQLEQPLNGVSPYAGGFKLKITVSKELQKLKMSVTDASGLHPMNIFKDLEKTGTIVEQFNYVIQNLLDREVLIVK</sequence>
<dbReference type="SUPFAM" id="SSF160800">
    <property type="entry name" value="Lp2179-like"/>
    <property type="match status" value="1"/>
</dbReference>
<dbReference type="Pfam" id="PF08866">
    <property type="entry name" value="DUF1831"/>
    <property type="match status" value="1"/>
</dbReference>
<dbReference type="EMBL" id="JBHTOP010000005">
    <property type="protein sequence ID" value="MFD1671155.1"/>
    <property type="molecule type" value="Genomic_DNA"/>
</dbReference>
<accession>A0ABW4J7G6</accession>
<comment type="caution">
    <text evidence="1">The sequence shown here is derived from an EMBL/GenBank/DDBJ whole genome shotgun (WGS) entry which is preliminary data.</text>
</comment>
<dbReference type="Proteomes" id="UP001597267">
    <property type="component" value="Unassembled WGS sequence"/>
</dbReference>
<keyword evidence="2" id="KW-1185">Reference proteome</keyword>
<evidence type="ECO:0000313" key="2">
    <source>
        <dbReference type="Proteomes" id="UP001597267"/>
    </source>
</evidence>
<dbReference type="RefSeq" id="WP_125714199.1">
    <property type="nucleotide sequence ID" value="NZ_JBHTOP010000005.1"/>
</dbReference>
<dbReference type="InterPro" id="IPR035942">
    <property type="entry name" value="Lp2179-like_sf"/>
</dbReference>
<protein>
    <submittedName>
        <fullName evidence="1">DUF1831 domain-containing protein</fullName>
    </submittedName>
</protein>
<gene>
    <name evidence="1" type="ORF">ACFQ5M_03480</name>
</gene>
<organism evidence="1 2">
    <name type="scientific">Agrilactobacillus yilanensis</name>
    <dbReference type="NCBI Taxonomy" id="2485997"/>
    <lineage>
        <taxon>Bacteria</taxon>
        <taxon>Bacillati</taxon>
        <taxon>Bacillota</taxon>
        <taxon>Bacilli</taxon>
        <taxon>Lactobacillales</taxon>
        <taxon>Lactobacillaceae</taxon>
        <taxon>Agrilactobacillus</taxon>
    </lineage>
</organism>
<evidence type="ECO:0000313" key="1">
    <source>
        <dbReference type="EMBL" id="MFD1671155.1"/>
    </source>
</evidence>
<proteinExistence type="predicted"/>
<dbReference type="InterPro" id="IPR014965">
    <property type="entry name" value="Amino_acid_metab_prot_put"/>
</dbReference>